<organism evidence="2 3">
    <name type="scientific">Bodo saltans</name>
    <name type="common">Flagellated protozoan</name>
    <dbReference type="NCBI Taxonomy" id="75058"/>
    <lineage>
        <taxon>Eukaryota</taxon>
        <taxon>Discoba</taxon>
        <taxon>Euglenozoa</taxon>
        <taxon>Kinetoplastea</taxon>
        <taxon>Metakinetoplastina</taxon>
        <taxon>Eubodonida</taxon>
        <taxon>Bodonidae</taxon>
        <taxon>Bodo</taxon>
    </lineage>
</organism>
<keyword evidence="3" id="KW-1185">Reference proteome</keyword>
<dbReference type="Proteomes" id="UP000051952">
    <property type="component" value="Unassembled WGS sequence"/>
</dbReference>
<accession>A0A0S4KRA9</accession>
<name>A0A0S4KRA9_BODSA</name>
<dbReference type="VEuPathDB" id="TriTrypDB:BSAL_45090"/>
<evidence type="ECO:0000313" key="3">
    <source>
        <dbReference type="Proteomes" id="UP000051952"/>
    </source>
</evidence>
<dbReference type="AlphaFoldDB" id="A0A0S4KRA9"/>
<gene>
    <name evidence="2" type="ORF">BSAL_45090</name>
</gene>
<sequence>MAPKKAVAVKDKKELTATCALFSESCALPGWDDQDNVTEAWGGDVFAAGGVSQVDPSTLFVDNEMSSTLEQCFGSADVIAEWKRPSNYFSPFKPVVFRSPLPASVASPYAYTPKDPREDGAEDDDDHLPSTQEEVIKLYRQHRPLSVPDFVLRAHDAALSNGADGATNHLLASPVRRVRRRHDHGNHSNEAAGVFFMRAFHSALALLQEEQARIPAGQYAWEF</sequence>
<evidence type="ECO:0000313" key="2">
    <source>
        <dbReference type="EMBL" id="CUI15523.1"/>
    </source>
</evidence>
<feature type="region of interest" description="Disordered" evidence="1">
    <location>
        <begin position="108"/>
        <end position="128"/>
    </location>
</feature>
<reference evidence="3" key="1">
    <citation type="submission" date="2015-09" db="EMBL/GenBank/DDBJ databases">
        <authorList>
            <consortium name="Pathogen Informatics"/>
        </authorList>
    </citation>
    <scope>NUCLEOTIDE SEQUENCE [LARGE SCALE GENOMIC DNA]</scope>
    <source>
        <strain evidence="3">Lake Konstanz</strain>
    </source>
</reference>
<protein>
    <submittedName>
        <fullName evidence="2">Uncharacterized protein</fullName>
    </submittedName>
</protein>
<evidence type="ECO:0000256" key="1">
    <source>
        <dbReference type="SAM" id="MobiDB-lite"/>
    </source>
</evidence>
<dbReference type="EMBL" id="CYKH01002197">
    <property type="protein sequence ID" value="CUI15523.1"/>
    <property type="molecule type" value="Genomic_DNA"/>
</dbReference>
<proteinExistence type="predicted"/>